<name>A0ABW0EIC0_9BACT</name>
<comment type="caution">
    <text evidence="2">The sequence shown here is derived from an EMBL/GenBank/DDBJ whole genome shotgun (WGS) entry which is preliminary data.</text>
</comment>
<accession>A0ABW0EIC0</accession>
<dbReference type="Gene3D" id="3.40.50.1110">
    <property type="entry name" value="SGNH hydrolase"/>
    <property type="match status" value="1"/>
</dbReference>
<dbReference type="InterPro" id="IPR036514">
    <property type="entry name" value="SGNH_hydro_sf"/>
</dbReference>
<evidence type="ECO:0000313" key="2">
    <source>
        <dbReference type="EMBL" id="MFC5272210.1"/>
    </source>
</evidence>
<dbReference type="EMBL" id="JBHSKT010000013">
    <property type="protein sequence ID" value="MFC5272210.1"/>
    <property type="molecule type" value="Genomic_DNA"/>
</dbReference>
<feature type="signal peptide" evidence="1">
    <location>
        <begin position="1"/>
        <end position="20"/>
    </location>
</feature>
<dbReference type="RefSeq" id="WP_378018569.1">
    <property type="nucleotide sequence ID" value="NZ_JBHSKT010000013.1"/>
</dbReference>
<keyword evidence="3" id="KW-1185">Reference proteome</keyword>
<evidence type="ECO:0000313" key="3">
    <source>
        <dbReference type="Proteomes" id="UP001596161"/>
    </source>
</evidence>
<organism evidence="2 3">
    <name type="scientific">Adhaeribacter terreus</name>
    <dbReference type="NCBI Taxonomy" id="529703"/>
    <lineage>
        <taxon>Bacteria</taxon>
        <taxon>Pseudomonadati</taxon>
        <taxon>Bacteroidota</taxon>
        <taxon>Cytophagia</taxon>
        <taxon>Cytophagales</taxon>
        <taxon>Hymenobacteraceae</taxon>
        <taxon>Adhaeribacter</taxon>
    </lineage>
</organism>
<proteinExistence type="predicted"/>
<gene>
    <name evidence="2" type="ORF">ACFPIB_16465</name>
</gene>
<sequence length="454" mass="49503">MKRFLYLIPGLALSVLTVSCQPNIEEPTASAADLNLSRYVAFGDYATAGFMNGGLSRESQQTAYPAILAKQFALFGANTTFEQPYFSGEGTPMMSLASENGVPVIRNAEEFVKLTLADCAGLPSLNKPYGGDLTTLQNFGVPAIKIKQLKTPGLGNSGNQNTTGFNPYFERILPTGDNRSYLEVASASNPTFFTTWFGMSDVITYIMSGGTCGTLPEEAEFTTEMNTLLDNLTKRQPNGKAERKGVILNLPSYDDFPIAYVTDLVKVQADLRTQTGNSNLTIWVKVLKNMNVPSQGEDTVAVVSKDILTPKGKATLGVQAHGFSKQDPLHSDEVLNYKEIQHLSARMNRYNVKITDIVKNPAYANQVIVADMKQLFGTLRNGVIYNGVKYDLAPVKGGVFSLDNFTLTPRGQAIVANKIIQAMNQEVLPKIPQFSGFGTKIPEVNVNDYQPMGL</sequence>
<protein>
    <submittedName>
        <fullName evidence="2">Uncharacterized protein</fullName>
    </submittedName>
</protein>
<feature type="chain" id="PRO_5045181179" evidence="1">
    <location>
        <begin position="21"/>
        <end position="454"/>
    </location>
</feature>
<dbReference type="PROSITE" id="PS51257">
    <property type="entry name" value="PROKAR_LIPOPROTEIN"/>
    <property type="match status" value="1"/>
</dbReference>
<reference evidence="3" key="1">
    <citation type="journal article" date="2019" name="Int. J. Syst. Evol. Microbiol.">
        <title>The Global Catalogue of Microorganisms (GCM) 10K type strain sequencing project: providing services to taxonomists for standard genome sequencing and annotation.</title>
        <authorList>
            <consortium name="The Broad Institute Genomics Platform"/>
            <consortium name="The Broad Institute Genome Sequencing Center for Infectious Disease"/>
            <person name="Wu L."/>
            <person name="Ma J."/>
        </authorList>
    </citation>
    <scope>NUCLEOTIDE SEQUENCE [LARGE SCALE GENOMIC DNA]</scope>
    <source>
        <strain evidence="3">KACC 12602</strain>
    </source>
</reference>
<dbReference type="Proteomes" id="UP001596161">
    <property type="component" value="Unassembled WGS sequence"/>
</dbReference>
<evidence type="ECO:0000256" key="1">
    <source>
        <dbReference type="SAM" id="SignalP"/>
    </source>
</evidence>
<keyword evidence="1" id="KW-0732">Signal</keyword>